<dbReference type="EMBL" id="FR729477">
    <property type="protein sequence ID" value="CBY26462.1"/>
    <property type="molecule type" value="Genomic_DNA"/>
</dbReference>
<name>A0A0H3NYN7_YERE1</name>
<reference evidence="1 2" key="1">
    <citation type="journal article" date="2011" name="J. Bacteriol.">
        <title>Complete genome sequence of Yersinia enterocolitica subsp. palearctica serogroup O:3.</title>
        <authorList>
            <person name="Batzilla J."/>
            <person name="Hoper D."/>
            <person name="Antonenka U."/>
            <person name="Heesemann J."/>
            <person name="Rakin A."/>
        </authorList>
    </citation>
    <scope>NUCLEOTIDE SEQUENCE [LARGE SCALE GENOMIC DNA]</scope>
    <source>
        <strain evidence="2">DSM 13030 / CIP 106945 / Y11</strain>
    </source>
</reference>
<organism evidence="1 2">
    <name type="scientific">Yersinia enterocolitica subsp. palearctica serotype O:3 (strain DSM 13030 / CIP 106945 / Y11)</name>
    <dbReference type="NCBI Taxonomy" id="930944"/>
    <lineage>
        <taxon>Bacteria</taxon>
        <taxon>Pseudomonadati</taxon>
        <taxon>Pseudomonadota</taxon>
        <taxon>Gammaproteobacteria</taxon>
        <taxon>Enterobacterales</taxon>
        <taxon>Yersiniaceae</taxon>
        <taxon>Yersinia</taxon>
    </lineage>
</organism>
<protein>
    <submittedName>
        <fullName evidence="1">Uncharacterized protein</fullName>
    </submittedName>
</protein>
<gene>
    <name evidence="1" type="ordered locus">Y11_17191</name>
</gene>
<dbReference type="HOGENOM" id="CLU_3298888_0_0_6"/>
<dbReference type="Proteomes" id="UP000008084">
    <property type="component" value="Chromosome"/>
</dbReference>
<sequence>MQSGHDLILCLILSISRHAYVEHNLSWQVAYPTQFVEIAT</sequence>
<evidence type="ECO:0000313" key="1">
    <source>
        <dbReference type="EMBL" id="CBY26462.1"/>
    </source>
</evidence>
<dbReference type="AlphaFoldDB" id="A0A0H3NYN7"/>
<accession>A0A0H3NYN7</accession>
<evidence type="ECO:0000313" key="2">
    <source>
        <dbReference type="Proteomes" id="UP000008084"/>
    </source>
</evidence>
<proteinExistence type="predicted"/>
<dbReference type="KEGG" id="yey:Y11_17191"/>